<organism evidence="1 2">
    <name type="scientific">Orbilia ellipsospora</name>
    <dbReference type="NCBI Taxonomy" id="2528407"/>
    <lineage>
        <taxon>Eukaryota</taxon>
        <taxon>Fungi</taxon>
        <taxon>Dikarya</taxon>
        <taxon>Ascomycota</taxon>
        <taxon>Pezizomycotina</taxon>
        <taxon>Orbiliomycetes</taxon>
        <taxon>Orbiliales</taxon>
        <taxon>Orbiliaceae</taxon>
        <taxon>Orbilia</taxon>
    </lineage>
</organism>
<sequence length="145" mass="16210">MVGPVPKFDYAAAKAALYADFPHLFWQRQIPQSSMSYGPAIGPGWYPIIRELCVRITKAIDVEDLTDPKATKWGFAQIKEKYGELRIYGPRDGEGGPIYEAYEWAEEEASKTCEVCGRAGDMQVSSRGWYATTCQPCADENNNSD</sequence>
<dbReference type="AlphaFoldDB" id="A0AAV9XK78"/>
<keyword evidence="2" id="KW-1185">Reference proteome</keyword>
<evidence type="ECO:0000313" key="2">
    <source>
        <dbReference type="Proteomes" id="UP001365542"/>
    </source>
</evidence>
<proteinExistence type="predicted"/>
<name>A0AAV9XK78_9PEZI</name>
<comment type="caution">
    <text evidence="1">The sequence shown here is derived from an EMBL/GenBank/DDBJ whole genome shotgun (WGS) entry which is preliminary data.</text>
</comment>
<dbReference type="EMBL" id="JAVHJO010000003">
    <property type="protein sequence ID" value="KAK6541926.1"/>
    <property type="molecule type" value="Genomic_DNA"/>
</dbReference>
<protein>
    <submittedName>
        <fullName evidence="1">Uncharacterized protein</fullName>
    </submittedName>
</protein>
<dbReference type="Proteomes" id="UP001365542">
    <property type="component" value="Unassembled WGS sequence"/>
</dbReference>
<gene>
    <name evidence="1" type="ORF">TWF694_007701</name>
</gene>
<evidence type="ECO:0000313" key="1">
    <source>
        <dbReference type="EMBL" id="KAK6541926.1"/>
    </source>
</evidence>
<reference evidence="1 2" key="1">
    <citation type="submission" date="2019-10" db="EMBL/GenBank/DDBJ databases">
        <authorList>
            <person name="Palmer J.M."/>
        </authorList>
    </citation>
    <scope>NUCLEOTIDE SEQUENCE [LARGE SCALE GENOMIC DNA]</scope>
    <source>
        <strain evidence="1 2">TWF694</strain>
    </source>
</reference>
<accession>A0AAV9XK78</accession>